<keyword evidence="6" id="KW-0418">Kinase</keyword>
<comment type="cofactor">
    <cofactor evidence="1">
        <name>Mg(2+)</name>
        <dbReference type="ChEBI" id="CHEBI:18420"/>
    </cofactor>
</comment>
<keyword evidence="13" id="KW-1185">Reference proteome</keyword>
<evidence type="ECO:0000313" key="13">
    <source>
        <dbReference type="Proteomes" id="UP000001880"/>
    </source>
</evidence>
<dbReference type="GO" id="GO:0005829">
    <property type="term" value="C:cytosol"/>
    <property type="evidence" value="ECO:0007669"/>
    <property type="project" value="TreeGrafter"/>
</dbReference>
<evidence type="ECO:0000256" key="10">
    <source>
        <dbReference type="ARBA" id="ARBA00048072"/>
    </source>
</evidence>
<comment type="similarity">
    <text evidence="9">Belongs to the phosphofructokinase type A (PFKA) family.</text>
</comment>
<sequence length="445" mass="49605">MNTTPKRGDHIRRVGIIFAGGPAPAANAVISSAAISFIEDGREVVGFFHGYSNLQDYHPVSNRLLPDEHYRVFQERDLRGLRNSRGIIIGTARANPGKPIKGPADLDDPEKTSKLRNVYNALVDLEIDALISIGGDDTLKTANFLHEFQKRLPENARRVKVVHLPKTIDNDYRGIDFTFGFFTAVDVMAKEVQNLRADAMATHSYFVIETMGRKAGWLSYGVAIAGESNLVLATEDIVGDLAYEEEFTDAATGEKGRRQRVKLDALVDRVVDLILTRERRGKHYGTVVIAEGVGELLPESALAAMPRDEHGHLSLGRVDIGKLIAQKVSERYEQRVGQKKKVTGVQLGYESRCAQPHAFDVMLGSQLGIGAYRALVEENLDGHMVSATGQLDLRYVRFDELVNPETLKTEVRFIERGSDFHQLARFLETRVDRIDDWSPGRRPES</sequence>
<dbReference type="Pfam" id="PF00365">
    <property type="entry name" value="PFK"/>
    <property type="match status" value="1"/>
</dbReference>
<evidence type="ECO:0000313" key="12">
    <source>
        <dbReference type="EMBL" id="ACY14819.1"/>
    </source>
</evidence>
<reference evidence="12 13" key="1">
    <citation type="journal article" date="2010" name="Stand. Genomic Sci.">
        <title>Complete genome sequence of Haliangium ochraceum type strain (SMP-2).</title>
        <authorList>
            <consortium name="US DOE Joint Genome Institute (JGI-PGF)"/>
            <person name="Ivanova N."/>
            <person name="Daum C."/>
            <person name="Lang E."/>
            <person name="Abt B."/>
            <person name="Kopitz M."/>
            <person name="Saunders E."/>
            <person name="Lapidus A."/>
            <person name="Lucas S."/>
            <person name="Glavina Del Rio T."/>
            <person name="Nolan M."/>
            <person name="Tice H."/>
            <person name="Copeland A."/>
            <person name="Cheng J.F."/>
            <person name="Chen F."/>
            <person name="Bruce D."/>
            <person name="Goodwin L."/>
            <person name="Pitluck S."/>
            <person name="Mavromatis K."/>
            <person name="Pati A."/>
            <person name="Mikhailova N."/>
            <person name="Chen A."/>
            <person name="Palaniappan K."/>
            <person name="Land M."/>
            <person name="Hauser L."/>
            <person name="Chang Y.J."/>
            <person name="Jeffries C.D."/>
            <person name="Detter J.C."/>
            <person name="Brettin T."/>
            <person name="Rohde M."/>
            <person name="Goker M."/>
            <person name="Bristow J."/>
            <person name="Markowitz V."/>
            <person name="Eisen J.A."/>
            <person name="Hugenholtz P."/>
            <person name="Kyrpides N.C."/>
            <person name="Klenk H.P."/>
        </authorList>
    </citation>
    <scope>NUCLEOTIDE SEQUENCE [LARGE SCALE GENOMIC DNA]</scope>
    <source>
        <strain evidence="13">DSM 14365 / CIP 107738 / JCM 11303 / AJ 13395 / SMP-2</strain>
    </source>
</reference>
<evidence type="ECO:0000256" key="6">
    <source>
        <dbReference type="ARBA" id="ARBA00022777"/>
    </source>
</evidence>
<evidence type="ECO:0000256" key="9">
    <source>
        <dbReference type="ARBA" id="ARBA00038478"/>
    </source>
</evidence>
<dbReference type="AlphaFoldDB" id="D0LHZ0"/>
<keyword evidence="3" id="KW-0963">Cytoplasm</keyword>
<dbReference type="InterPro" id="IPR000023">
    <property type="entry name" value="Phosphofructokinase_dom"/>
</dbReference>
<dbReference type="PANTHER" id="PTHR43650:SF1">
    <property type="entry name" value="PYROPHOSPHATE--FRUCTOSE 6-PHOSPHATE 1-PHOSPHOTRANSFERASE SUBUNIT BETA 2"/>
    <property type="match status" value="1"/>
</dbReference>
<evidence type="ECO:0000256" key="2">
    <source>
        <dbReference type="ARBA" id="ARBA00003138"/>
    </source>
</evidence>
<dbReference type="KEGG" id="hoh:Hoch_2276"/>
<evidence type="ECO:0000256" key="3">
    <source>
        <dbReference type="ARBA" id="ARBA00022490"/>
    </source>
</evidence>
<dbReference type="PIRSF" id="PIRSF036482">
    <property type="entry name" value="PPi_PFK_TM0289"/>
    <property type="match status" value="1"/>
</dbReference>
<proteinExistence type="inferred from homology"/>
<dbReference type="Gene3D" id="3.40.50.450">
    <property type="match status" value="1"/>
</dbReference>
<dbReference type="InterPro" id="IPR022953">
    <property type="entry name" value="ATP_PFK"/>
</dbReference>
<dbReference type="eggNOG" id="COG0205">
    <property type="taxonomic scope" value="Bacteria"/>
</dbReference>
<feature type="domain" description="Phosphofructokinase" evidence="11">
    <location>
        <begin position="13"/>
        <end position="374"/>
    </location>
</feature>
<keyword evidence="7" id="KW-0460">Magnesium</keyword>
<dbReference type="GO" id="GO:0009749">
    <property type="term" value="P:response to glucose"/>
    <property type="evidence" value="ECO:0007669"/>
    <property type="project" value="TreeGrafter"/>
</dbReference>
<dbReference type="GO" id="GO:0006002">
    <property type="term" value="P:fructose 6-phosphate metabolic process"/>
    <property type="evidence" value="ECO:0007669"/>
    <property type="project" value="InterPro"/>
</dbReference>
<dbReference type="PRINTS" id="PR00476">
    <property type="entry name" value="PHFRCTKINASE"/>
</dbReference>
<dbReference type="UniPathway" id="UPA00109">
    <property type="reaction ID" value="UER00182"/>
</dbReference>
<protein>
    <submittedName>
        <fullName evidence="12">Diphosphate--fructose-6-phosphate1-phosphotransf erase</fullName>
        <ecNumber evidence="12">2.7.1.90</ecNumber>
    </submittedName>
</protein>
<dbReference type="EMBL" id="CP001804">
    <property type="protein sequence ID" value="ACY14819.1"/>
    <property type="molecule type" value="Genomic_DNA"/>
</dbReference>
<accession>D0LHZ0</accession>
<gene>
    <name evidence="12" type="ordered locus">Hoch_2276</name>
</gene>
<name>D0LHZ0_HALO1</name>
<organism evidence="12 13">
    <name type="scientific">Haliangium ochraceum (strain DSM 14365 / JCM 11303 / SMP-2)</name>
    <dbReference type="NCBI Taxonomy" id="502025"/>
    <lineage>
        <taxon>Bacteria</taxon>
        <taxon>Pseudomonadati</taxon>
        <taxon>Myxococcota</taxon>
        <taxon>Polyangia</taxon>
        <taxon>Haliangiales</taxon>
        <taxon>Kofleriaceae</taxon>
        <taxon>Haliangium</taxon>
    </lineage>
</organism>
<dbReference type="SUPFAM" id="SSF53784">
    <property type="entry name" value="Phosphofructokinase"/>
    <property type="match status" value="1"/>
</dbReference>
<dbReference type="HOGENOM" id="CLU_020655_0_0_7"/>
<keyword evidence="8" id="KW-0324">Glycolysis</keyword>
<comment type="function">
    <text evidence="2">Catalyzes the phosphorylation of D-fructose 6-phosphate, the first committing step of glycolysis. Uses inorganic phosphate (PPi) as phosphoryl donor instead of ATP like common ATP-dependent phosphofructokinases (ATP-PFKs), which renders the reaction reversible, and can thus function both in glycolysis and gluconeogenesis. Consistently, PPi-PFK can replace the enzymes of both the forward (ATP-PFK) and reverse (fructose-bisphosphatase (FBPase)) reactions.</text>
</comment>
<dbReference type="EC" id="2.7.1.90" evidence="12"/>
<dbReference type="OrthoDB" id="9802503at2"/>
<evidence type="ECO:0000256" key="5">
    <source>
        <dbReference type="ARBA" id="ARBA00022723"/>
    </source>
</evidence>
<dbReference type="GO" id="GO:0003872">
    <property type="term" value="F:6-phosphofructokinase activity"/>
    <property type="evidence" value="ECO:0007669"/>
    <property type="project" value="InterPro"/>
</dbReference>
<evidence type="ECO:0000256" key="4">
    <source>
        <dbReference type="ARBA" id="ARBA00022679"/>
    </source>
</evidence>
<evidence type="ECO:0000256" key="7">
    <source>
        <dbReference type="ARBA" id="ARBA00022842"/>
    </source>
</evidence>
<dbReference type="Proteomes" id="UP000001880">
    <property type="component" value="Chromosome"/>
</dbReference>
<dbReference type="Gene3D" id="3.40.50.460">
    <property type="entry name" value="Phosphofructokinase domain"/>
    <property type="match status" value="1"/>
</dbReference>
<dbReference type="InterPro" id="IPR035966">
    <property type="entry name" value="PKF_sf"/>
</dbReference>
<dbReference type="RefSeq" id="WP_012827427.1">
    <property type="nucleotide sequence ID" value="NC_013440.1"/>
</dbReference>
<evidence type="ECO:0000259" key="11">
    <source>
        <dbReference type="Pfam" id="PF00365"/>
    </source>
</evidence>
<evidence type="ECO:0000256" key="1">
    <source>
        <dbReference type="ARBA" id="ARBA00001946"/>
    </source>
</evidence>
<dbReference type="InterPro" id="IPR011403">
    <property type="entry name" value="PPi-PFK_TM0289"/>
</dbReference>
<dbReference type="GO" id="GO:0046872">
    <property type="term" value="F:metal ion binding"/>
    <property type="evidence" value="ECO:0007669"/>
    <property type="project" value="UniProtKB-KW"/>
</dbReference>
<keyword evidence="5" id="KW-0479">Metal-binding</keyword>
<keyword evidence="4 12" id="KW-0808">Transferase</keyword>
<dbReference type="STRING" id="502025.Hoch_2276"/>
<dbReference type="GO" id="GO:0047334">
    <property type="term" value="F:diphosphate-fructose-6-phosphate 1-phosphotransferase activity"/>
    <property type="evidence" value="ECO:0007669"/>
    <property type="project" value="UniProtKB-EC"/>
</dbReference>
<evidence type="ECO:0000256" key="8">
    <source>
        <dbReference type="ARBA" id="ARBA00023152"/>
    </source>
</evidence>
<dbReference type="PANTHER" id="PTHR43650">
    <property type="entry name" value="PYROPHOSPHATE--FRUCTOSE 6-PHOSPHATE 1-PHOSPHOTRANSFERASE"/>
    <property type="match status" value="1"/>
</dbReference>
<comment type="catalytic activity">
    <reaction evidence="10">
        <text>beta-D-fructose 6-phosphate + diphosphate = beta-D-fructose 1,6-bisphosphate + phosphate + H(+)</text>
        <dbReference type="Rhea" id="RHEA:13613"/>
        <dbReference type="ChEBI" id="CHEBI:15378"/>
        <dbReference type="ChEBI" id="CHEBI:32966"/>
        <dbReference type="ChEBI" id="CHEBI:33019"/>
        <dbReference type="ChEBI" id="CHEBI:43474"/>
        <dbReference type="ChEBI" id="CHEBI:57634"/>
        <dbReference type="EC" id="2.7.1.90"/>
    </reaction>
</comment>